<feature type="domain" description="M23ase beta-sheet core" evidence="1">
    <location>
        <begin position="87"/>
        <end position="181"/>
    </location>
</feature>
<comment type="caution">
    <text evidence="2">The sequence shown here is derived from an EMBL/GenBank/DDBJ whole genome shotgun (WGS) entry which is preliminary data.</text>
</comment>
<reference evidence="2 3" key="1">
    <citation type="journal article" date="2015" name="Nature">
        <title>rRNA introns, odd ribosomes, and small enigmatic genomes across a large radiation of phyla.</title>
        <authorList>
            <person name="Brown C.T."/>
            <person name="Hug L.A."/>
            <person name="Thomas B.C."/>
            <person name="Sharon I."/>
            <person name="Castelle C.J."/>
            <person name="Singh A."/>
            <person name="Wilkins M.J."/>
            <person name="Williams K.H."/>
            <person name="Banfield J.F."/>
        </authorList>
    </citation>
    <scope>NUCLEOTIDE SEQUENCE [LARGE SCALE GENOMIC DNA]</scope>
</reference>
<dbReference type="InterPro" id="IPR011055">
    <property type="entry name" value="Dup_hybrid_motif"/>
</dbReference>
<accession>A0A0G0YV46</accession>
<dbReference type="InterPro" id="IPR016047">
    <property type="entry name" value="M23ase_b-sheet_dom"/>
</dbReference>
<dbReference type="Proteomes" id="UP000034753">
    <property type="component" value="Unassembled WGS sequence"/>
</dbReference>
<evidence type="ECO:0000313" key="2">
    <source>
        <dbReference type="EMBL" id="KKS13546.1"/>
    </source>
</evidence>
<dbReference type="CDD" id="cd12797">
    <property type="entry name" value="M23_peptidase"/>
    <property type="match status" value="1"/>
</dbReference>
<evidence type="ECO:0000259" key="1">
    <source>
        <dbReference type="Pfam" id="PF01551"/>
    </source>
</evidence>
<dbReference type="Pfam" id="PF01551">
    <property type="entry name" value="Peptidase_M23"/>
    <property type="match status" value="1"/>
</dbReference>
<dbReference type="PANTHER" id="PTHR21666">
    <property type="entry name" value="PEPTIDASE-RELATED"/>
    <property type="match status" value="1"/>
</dbReference>
<dbReference type="AlphaFoldDB" id="A0A0G0YV46"/>
<dbReference type="GO" id="GO:0004222">
    <property type="term" value="F:metalloendopeptidase activity"/>
    <property type="evidence" value="ECO:0007669"/>
    <property type="project" value="TreeGrafter"/>
</dbReference>
<gene>
    <name evidence="2" type="ORF">UU67_C0022G0012</name>
</gene>
<dbReference type="PANTHER" id="PTHR21666:SF270">
    <property type="entry name" value="MUREIN HYDROLASE ACTIVATOR ENVC"/>
    <property type="match status" value="1"/>
</dbReference>
<evidence type="ECO:0000313" key="3">
    <source>
        <dbReference type="Proteomes" id="UP000034753"/>
    </source>
</evidence>
<name>A0A0G0YV46_9BACT</name>
<sequence>MKKSFKFRGLKKLPIIFRFKFSKALLGSFLALYLLGYQPTLAIPPIKQNLARAEQFSQTQDIQTTKLEFPFALPHPGYLTTSYSSWHPGVDIAAGLGMPIKPIAPGKVIETSYGFWGLGHFVVIEHEQSFRSTYGHMGRIFVKAGDTVSAFSTLGEVGMTGRTSGPHTHLEITKNDKYVDPKTILPEIPNWSKFASGKNAPQGSAN</sequence>
<protein>
    <submittedName>
        <fullName evidence="2">Peptidase, M23 family</fullName>
    </submittedName>
</protein>
<dbReference type="EMBL" id="LCBN01000022">
    <property type="protein sequence ID" value="KKS13546.1"/>
    <property type="molecule type" value="Genomic_DNA"/>
</dbReference>
<dbReference type="Gene3D" id="2.70.70.10">
    <property type="entry name" value="Glucose Permease (Domain IIA)"/>
    <property type="match status" value="1"/>
</dbReference>
<proteinExistence type="predicted"/>
<dbReference type="InterPro" id="IPR050570">
    <property type="entry name" value="Cell_wall_metabolism_enzyme"/>
</dbReference>
<dbReference type="SUPFAM" id="SSF51261">
    <property type="entry name" value="Duplicated hybrid motif"/>
    <property type="match status" value="1"/>
</dbReference>
<organism evidence="2 3">
    <name type="scientific">Candidatus Daviesbacteria bacterium GW2011_GWB1_41_5</name>
    <dbReference type="NCBI Taxonomy" id="1618429"/>
    <lineage>
        <taxon>Bacteria</taxon>
        <taxon>Candidatus Daviesiibacteriota</taxon>
    </lineage>
</organism>